<keyword evidence="3" id="KW-1185">Reference proteome</keyword>
<sequence length="157" mass="17217">MQLMAKRPKACPQSVLRLAAHQVFQGGSHYSQLVQIKATIAEAIFEEISQCRRCAFTEGFHWRGFVPRVPTDIQALDLPAVELQEEAVKRIVGRLSPENPYPCPAASRERTPASPPPEFRSAPRACASSPQALRAPTLMAGPQVSETSCRLQHLSGT</sequence>
<dbReference type="EMBL" id="CAJNNV010026021">
    <property type="protein sequence ID" value="CAE8616983.1"/>
    <property type="molecule type" value="Genomic_DNA"/>
</dbReference>
<feature type="region of interest" description="Disordered" evidence="1">
    <location>
        <begin position="95"/>
        <end position="157"/>
    </location>
</feature>
<protein>
    <submittedName>
        <fullName evidence="2">Uncharacterized protein</fullName>
    </submittedName>
</protein>
<dbReference type="Proteomes" id="UP000654075">
    <property type="component" value="Unassembled WGS sequence"/>
</dbReference>
<feature type="compositionally biased region" description="Polar residues" evidence="1">
    <location>
        <begin position="144"/>
        <end position="157"/>
    </location>
</feature>
<organism evidence="2 3">
    <name type="scientific">Polarella glacialis</name>
    <name type="common">Dinoflagellate</name>
    <dbReference type="NCBI Taxonomy" id="89957"/>
    <lineage>
        <taxon>Eukaryota</taxon>
        <taxon>Sar</taxon>
        <taxon>Alveolata</taxon>
        <taxon>Dinophyceae</taxon>
        <taxon>Suessiales</taxon>
        <taxon>Suessiaceae</taxon>
        <taxon>Polarella</taxon>
    </lineage>
</organism>
<proteinExistence type="predicted"/>
<reference evidence="2" key="1">
    <citation type="submission" date="2021-02" db="EMBL/GenBank/DDBJ databases">
        <authorList>
            <person name="Dougan E. K."/>
            <person name="Rhodes N."/>
            <person name="Thang M."/>
            <person name="Chan C."/>
        </authorList>
    </citation>
    <scope>NUCLEOTIDE SEQUENCE</scope>
</reference>
<comment type="caution">
    <text evidence="2">The sequence shown here is derived from an EMBL/GenBank/DDBJ whole genome shotgun (WGS) entry which is preliminary data.</text>
</comment>
<gene>
    <name evidence="2" type="ORF">PGLA1383_LOCUS34649</name>
</gene>
<evidence type="ECO:0000313" key="2">
    <source>
        <dbReference type="EMBL" id="CAE8616983.1"/>
    </source>
</evidence>
<dbReference type="AlphaFoldDB" id="A0A813FWQ5"/>
<evidence type="ECO:0000313" key="3">
    <source>
        <dbReference type="Proteomes" id="UP000654075"/>
    </source>
</evidence>
<name>A0A813FWQ5_POLGL</name>
<accession>A0A813FWQ5</accession>
<evidence type="ECO:0000256" key="1">
    <source>
        <dbReference type="SAM" id="MobiDB-lite"/>
    </source>
</evidence>